<feature type="region of interest" description="Disordered" evidence="1">
    <location>
        <begin position="1"/>
        <end position="20"/>
    </location>
</feature>
<name>A0AAV7N0I2_PLEWA</name>
<proteinExistence type="predicted"/>
<evidence type="ECO:0000313" key="3">
    <source>
        <dbReference type="Proteomes" id="UP001066276"/>
    </source>
</evidence>
<reference evidence="2" key="1">
    <citation type="journal article" date="2022" name="bioRxiv">
        <title>Sequencing and chromosome-scale assembly of the giantPleurodeles waltlgenome.</title>
        <authorList>
            <person name="Brown T."/>
            <person name="Elewa A."/>
            <person name="Iarovenko S."/>
            <person name="Subramanian E."/>
            <person name="Araus A.J."/>
            <person name="Petzold A."/>
            <person name="Susuki M."/>
            <person name="Suzuki K.-i.T."/>
            <person name="Hayashi T."/>
            <person name="Toyoda A."/>
            <person name="Oliveira C."/>
            <person name="Osipova E."/>
            <person name="Leigh N.D."/>
            <person name="Simon A."/>
            <person name="Yun M.H."/>
        </authorList>
    </citation>
    <scope>NUCLEOTIDE SEQUENCE</scope>
    <source>
        <strain evidence="2">20211129_DDA</strain>
        <tissue evidence="2">Liver</tissue>
    </source>
</reference>
<protein>
    <submittedName>
        <fullName evidence="2">Uncharacterized protein</fullName>
    </submittedName>
</protein>
<keyword evidence="3" id="KW-1185">Reference proteome</keyword>
<sequence>MEREITDLEEQMTGSAEPTIDQCHRLRLKQKELKDFAENTAREHTLEVQRRLYDVGDQAGKWIVLLVRRDMGRNWVAELRGEEKRRFASGPEIAEAFASYCEKIYASRTVHMERDCVELLGDLQLQVLLAEDKSALEQDLAVEEV</sequence>
<evidence type="ECO:0000313" key="2">
    <source>
        <dbReference type="EMBL" id="KAJ1108804.1"/>
    </source>
</evidence>
<dbReference type="EMBL" id="JANPWB010000013">
    <property type="protein sequence ID" value="KAJ1108804.1"/>
    <property type="molecule type" value="Genomic_DNA"/>
</dbReference>
<dbReference type="Proteomes" id="UP001066276">
    <property type="component" value="Chromosome 9"/>
</dbReference>
<organism evidence="2 3">
    <name type="scientific">Pleurodeles waltl</name>
    <name type="common">Iberian ribbed newt</name>
    <dbReference type="NCBI Taxonomy" id="8319"/>
    <lineage>
        <taxon>Eukaryota</taxon>
        <taxon>Metazoa</taxon>
        <taxon>Chordata</taxon>
        <taxon>Craniata</taxon>
        <taxon>Vertebrata</taxon>
        <taxon>Euteleostomi</taxon>
        <taxon>Amphibia</taxon>
        <taxon>Batrachia</taxon>
        <taxon>Caudata</taxon>
        <taxon>Salamandroidea</taxon>
        <taxon>Salamandridae</taxon>
        <taxon>Pleurodelinae</taxon>
        <taxon>Pleurodeles</taxon>
    </lineage>
</organism>
<gene>
    <name evidence="2" type="ORF">NDU88_006174</name>
</gene>
<dbReference type="AlphaFoldDB" id="A0AAV7N0I2"/>
<evidence type="ECO:0000256" key="1">
    <source>
        <dbReference type="SAM" id="MobiDB-lite"/>
    </source>
</evidence>
<accession>A0AAV7N0I2</accession>
<comment type="caution">
    <text evidence="2">The sequence shown here is derived from an EMBL/GenBank/DDBJ whole genome shotgun (WGS) entry which is preliminary data.</text>
</comment>